<dbReference type="InterPro" id="IPR013087">
    <property type="entry name" value="Znf_C2H2_type"/>
</dbReference>
<feature type="region of interest" description="Disordered" evidence="1">
    <location>
        <begin position="445"/>
        <end position="478"/>
    </location>
</feature>
<dbReference type="AlphaFoldDB" id="A0A9Q1HK64"/>
<dbReference type="InterPro" id="IPR036236">
    <property type="entry name" value="Znf_C2H2_sf"/>
</dbReference>
<dbReference type="Proteomes" id="UP001152320">
    <property type="component" value="Chromosome 1"/>
</dbReference>
<protein>
    <submittedName>
        <fullName evidence="3">Zinc finger matrin-type protein 3</fullName>
    </submittedName>
</protein>
<dbReference type="Pfam" id="PF12874">
    <property type="entry name" value="zf-met"/>
    <property type="match status" value="5"/>
</dbReference>
<sequence>MATDIALPFCEVCQKQFSGWIPFEEHNQSPAHKRAVENKRQINTLSDSLMRNPSPNFDEVKLDEFMITEDKNLYFCKLCQVPCSGKIPALNHCLGKSHRKQKQRHEFSMSSAGQVLTGSSVKLGDSGASEIVDANTNSSTLPISSGHMLNSVITSEATSDFSVFQTNSLTGHFFCTVCNLSVSGVIPAEQHLKGKAHIKKAKRKSAFNRLLNETSGNTTDLESQFSRLGISGSAYEGSKFSGEENLPNSEKVSQLHENPPSSSQNKLQDNVSVKYSDQTSATSIDGGTDVKGQGDEDDFEMDKVTGHWKCKVCQVTLTGEEPMRQHLAGKTHQKKKKAAGIDQGSNSWSSLISNDFRLLSGQMSQEIKGGVHKEMPDVVEESPCHSKPKPATEPSRKPETSLAGPQVSPYLVQQHAMKADGVRPYHPKPQVAKDVLAKENLELAKQLSSPPPHGAEMVSPYDHKGVRSNPPLSDFLQHQSNAGMRSDMGHFWSLQNSSTGFHGTSSPQADGDTTKVSTASTMDPIGTFPHVAKSGGEGVTPRQQVKDPIKTYFSIEPSGKLLCKVCAISVSGSEPALQHLQGKSHIKRQKAYEFNQNHVAPYISSLATPQGHVGHEGHRHIPPGLGFDLHQERFPSPTTPQTNQQSMTLSSPGQQQVHLYQGGNMDARHQGNPYHNEQRHSQFQQQGGVMRGPHPDQYNMKPFSMGQFLSSRSQGIPVPYSSNSPPQLNHSETSAPGYQGPVSQSLDHLDNYSFSSSSSHHSSGQFSDDNPHSLRGVSLAENLRY</sequence>
<accession>A0A9Q1HK64</accession>
<feature type="compositionally biased region" description="Polar residues" evidence="1">
    <location>
        <begin position="707"/>
        <end position="746"/>
    </location>
</feature>
<feature type="region of interest" description="Disordered" evidence="1">
    <location>
        <begin position="236"/>
        <end position="299"/>
    </location>
</feature>
<feature type="region of interest" description="Disordered" evidence="1">
    <location>
        <begin position="376"/>
        <end position="405"/>
    </location>
</feature>
<dbReference type="EMBL" id="JAIZAY010000001">
    <property type="protein sequence ID" value="KAJ8048136.1"/>
    <property type="molecule type" value="Genomic_DNA"/>
</dbReference>
<dbReference type="Gene3D" id="3.30.160.60">
    <property type="entry name" value="Classic Zinc Finger"/>
    <property type="match status" value="4"/>
</dbReference>
<name>A0A9Q1HK64_HOLLE</name>
<dbReference type="PANTHER" id="PTHR46786:SF1">
    <property type="entry name" value="ZINC FINGER MATRIN-TYPE PROTEIN 3"/>
    <property type="match status" value="1"/>
</dbReference>
<dbReference type="GO" id="GO:0003676">
    <property type="term" value="F:nucleic acid binding"/>
    <property type="evidence" value="ECO:0007669"/>
    <property type="project" value="InterPro"/>
</dbReference>
<reference evidence="3" key="1">
    <citation type="submission" date="2021-10" db="EMBL/GenBank/DDBJ databases">
        <title>Tropical sea cucumber genome reveals ecological adaptation and Cuvierian tubules defense mechanism.</title>
        <authorList>
            <person name="Chen T."/>
        </authorList>
    </citation>
    <scope>NUCLEOTIDE SEQUENCE</scope>
    <source>
        <strain evidence="3">Nanhai2018</strain>
        <tissue evidence="3">Muscle</tissue>
    </source>
</reference>
<organism evidence="3 4">
    <name type="scientific">Holothuria leucospilota</name>
    <name type="common">Black long sea cucumber</name>
    <name type="synonym">Mertensiothuria leucospilota</name>
    <dbReference type="NCBI Taxonomy" id="206669"/>
    <lineage>
        <taxon>Eukaryota</taxon>
        <taxon>Metazoa</taxon>
        <taxon>Echinodermata</taxon>
        <taxon>Eleutherozoa</taxon>
        <taxon>Echinozoa</taxon>
        <taxon>Holothuroidea</taxon>
        <taxon>Aspidochirotacea</taxon>
        <taxon>Aspidochirotida</taxon>
        <taxon>Holothuriidae</taxon>
        <taxon>Holothuria</taxon>
    </lineage>
</organism>
<dbReference type="GO" id="GO:0008270">
    <property type="term" value="F:zinc ion binding"/>
    <property type="evidence" value="ECO:0007669"/>
    <property type="project" value="InterPro"/>
</dbReference>
<evidence type="ECO:0000313" key="3">
    <source>
        <dbReference type="EMBL" id="KAJ8048136.1"/>
    </source>
</evidence>
<evidence type="ECO:0000259" key="2">
    <source>
        <dbReference type="PROSITE" id="PS00028"/>
    </source>
</evidence>
<feature type="domain" description="C2H2-type" evidence="2">
    <location>
        <begin position="310"/>
        <end position="332"/>
    </location>
</feature>
<dbReference type="InterPro" id="IPR003604">
    <property type="entry name" value="Matrin/U1-like-C_Znf_C2H2"/>
</dbReference>
<feature type="compositionally biased region" description="Polar residues" evidence="1">
    <location>
        <begin position="246"/>
        <end position="285"/>
    </location>
</feature>
<evidence type="ECO:0000313" key="4">
    <source>
        <dbReference type="Proteomes" id="UP001152320"/>
    </source>
</evidence>
<dbReference type="SMART" id="SM00451">
    <property type="entry name" value="ZnF_U1"/>
    <property type="match status" value="5"/>
</dbReference>
<dbReference type="PROSITE" id="PS00028">
    <property type="entry name" value="ZINC_FINGER_C2H2_1"/>
    <property type="match status" value="1"/>
</dbReference>
<comment type="caution">
    <text evidence="3">The sequence shown here is derived from an EMBL/GenBank/DDBJ whole genome shotgun (WGS) entry which is preliminary data.</text>
</comment>
<gene>
    <name evidence="3" type="ORF">HOLleu_00316</name>
</gene>
<feature type="region of interest" description="Disordered" evidence="1">
    <location>
        <begin position="664"/>
        <end position="774"/>
    </location>
</feature>
<proteinExistence type="predicted"/>
<feature type="compositionally biased region" description="Low complexity" evidence="1">
    <location>
        <begin position="753"/>
        <end position="767"/>
    </location>
</feature>
<evidence type="ECO:0000256" key="1">
    <source>
        <dbReference type="SAM" id="MobiDB-lite"/>
    </source>
</evidence>
<keyword evidence="4" id="KW-1185">Reference proteome</keyword>
<dbReference type="PANTHER" id="PTHR46786">
    <property type="entry name" value="ZINC FINGER MATRIN-TYPE PROTEIN 3"/>
    <property type="match status" value="1"/>
</dbReference>
<dbReference type="SMART" id="SM00355">
    <property type="entry name" value="ZnF_C2H2"/>
    <property type="match status" value="5"/>
</dbReference>
<dbReference type="InterPro" id="IPR052644">
    <property type="entry name" value="ZMAT3"/>
</dbReference>
<dbReference type="OrthoDB" id="6436350at2759"/>
<dbReference type="SUPFAM" id="SSF57667">
    <property type="entry name" value="beta-beta-alpha zinc fingers"/>
    <property type="match status" value="5"/>
</dbReference>